<reference evidence="2 3" key="1">
    <citation type="submission" date="2019-05" db="EMBL/GenBank/DDBJ databases">
        <title>Nakamurella sp. N5BH11, whole genome shotgun sequence.</title>
        <authorList>
            <person name="Tuo L."/>
        </authorList>
    </citation>
    <scope>NUCLEOTIDE SEQUENCE [LARGE SCALE GENOMIC DNA]</scope>
    <source>
        <strain evidence="2 3">N5BH11</strain>
    </source>
</reference>
<keyword evidence="1" id="KW-0812">Transmembrane</keyword>
<dbReference type="RefSeq" id="WP_137448522.1">
    <property type="nucleotide sequence ID" value="NZ_SZZH01000001.1"/>
</dbReference>
<dbReference type="Proteomes" id="UP000306985">
    <property type="component" value="Unassembled WGS sequence"/>
</dbReference>
<gene>
    <name evidence="2" type="ORF">FDO65_06240</name>
</gene>
<dbReference type="AlphaFoldDB" id="A0A4U6QM65"/>
<dbReference type="EMBL" id="SZZH01000001">
    <property type="protein sequence ID" value="TKV61218.1"/>
    <property type="molecule type" value="Genomic_DNA"/>
</dbReference>
<sequence>MAEGDPVRPFIVGLGNFFFVVGVLLLLQEVFALRIDWSVALPGIAVAVGVSVLFSALRPPRSPRGT</sequence>
<evidence type="ECO:0000313" key="2">
    <source>
        <dbReference type="EMBL" id="TKV61218.1"/>
    </source>
</evidence>
<keyword evidence="1" id="KW-0472">Membrane</keyword>
<name>A0A4U6QM65_9ACTN</name>
<feature type="transmembrane region" description="Helical" evidence="1">
    <location>
        <begin position="6"/>
        <end position="27"/>
    </location>
</feature>
<evidence type="ECO:0000313" key="3">
    <source>
        <dbReference type="Proteomes" id="UP000306985"/>
    </source>
</evidence>
<evidence type="ECO:0000256" key="1">
    <source>
        <dbReference type="SAM" id="Phobius"/>
    </source>
</evidence>
<organism evidence="2 3">
    <name type="scientific">Nakamurella flava</name>
    <dbReference type="NCBI Taxonomy" id="2576308"/>
    <lineage>
        <taxon>Bacteria</taxon>
        <taxon>Bacillati</taxon>
        <taxon>Actinomycetota</taxon>
        <taxon>Actinomycetes</taxon>
        <taxon>Nakamurellales</taxon>
        <taxon>Nakamurellaceae</taxon>
        <taxon>Nakamurella</taxon>
    </lineage>
</organism>
<accession>A0A4U6QM65</accession>
<proteinExistence type="predicted"/>
<protein>
    <submittedName>
        <fullName evidence="2">Uncharacterized protein</fullName>
    </submittedName>
</protein>
<comment type="caution">
    <text evidence="2">The sequence shown here is derived from an EMBL/GenBank/DDBJ whole genome shotgun (WGS) entry which is preliminary data.</text>
</comment>
<feature type="transmembrane region" description="Helical" evidence="1">
    <location>
        <begin position="39"/>
        <end position="57"/>
    </location>
</feature>
<keyword evidence="1" id="KW-1133">Transmembrane helix</keyword>
<keyword evidence="3" id="KW-1185">Reference proteome</keyword>